<accession>A0AC60P2P6</accession>
<evidence type="ECO:0000313" key="1">
    <source>
        <dbReference type="EMBL" id="KAG0413692.1"/>
    </source>
</evidence>
<gene>
    <name evidence="1" type="ORF">HPB47_009165</name>
</gene>
<proteinExistence type="predicted"/>
<protein>
    <submittedName>
        <fullName evidence="1">Uncharacterized protein</fullName>
    </submittedName>
</protein>
<organism evidence="1 2">
    <name type="scientific">Ixodes persulcatus</name>
    <name type="common">Taiga tick</name>
    <dbReference type="NCBI Taxonomy" id="34615"/>
    <lineage>
        <taxon>Eukaryota</taxon>
        <taxon>Metazoa</taxon>
        <taxon>Ecdysozoa</taxon>
        <taxon>Arthropoda</taxon>
        <taxon>Chelicerata</taxon>
        <taxon>Arachnida</taxon>
        <taxon>Acari</taxon>
        <taxon>Parasitiformes</taxon>
        <taxon>Ixodida</taxon>
        <taxon>Ixodoidea</taxon>
        <taxon>Ixodidae</taxon>
        <taxon>Ixodinae</taxon>
        <taxon>Ixodes</taxon>
    </lineage>
</organism>
<dbReference type="EMBL" id="JABSTQ010011240">
    <property type="protein sequence ID" value="KAG0413692.1"/>
    <property type="molecule type" value="Genomic_DNA"/>
</dbReference>
<reference evidence="1 2" key="1">
    <citation type="journal article" date="2020" name="Cell">
        <title>Large-Scale Comparative Analyses of Tick Genomes Elucidate Their Genetic Diversity and Vector Capacities.</title>
        <authorList>
            <consortium name="Tick Genome and Microbiome Consortium (TIGMIC)"/>
            <person name="Jia N."/>
            <person name="Wang J."/>
            <person name="Shi W."/>
            <person name="Du L."/>
            <person name="Sun Y."/>
            <person name="Zhan W."/>
            <person name="Jiang J.F."/>
            <person name="Wang Q."/>
            <person name="Zhang B."/>
            <person name="Ji P."/>
            <person name="Bell-Sakyi L."/>
            <person name="Cui X.M."/>
            <person name="Yuan T.T."/>
            <person name="Jiang B.G."/>
            <person name="Yang W.F."/>
            <person name="Lam T.T."/>
            <person name="Chang Q.C."/>
            <person name="Ding S.J."/>
            <person name="Wang X.J."/>
            <person name="Zhu J.G."/>
            <person name="Ruan X.D."/>
            <person name="Zhao L."/>
            <person name="Wei J.T."/>
            <person name="Ye R.Z."/>
            <person name="Que T.C."/>
            <person name="Du C.H."/>
            <person name="Zhou Y.H."/>
            <person name="Cheng J.X."/>
            <person name="Dai P.F."/>
            <person name="Guo W.B."/>
            <person name="Han X.H."/>
            <person name="Huang E.J."/>
            <person name="Li L.F."/>
            <person name="Wei W."/>
            <person name="Gao Y.C."/>
            <person name="Liu J.Z."/>
            <person name="Shao H.Z."/>
            <person name="Wang X."/>
            <person name="Wang C.C."/>
            <person name="Yang T.C."/>
            <person name="Huo Q.B."/>
            <person name="Li W."/>
            <person name="Chen H.Y."/>
            <person name="Chen S.E."/>
            <person name="Zhou L.G."/>
            <person name="Ni X.B."/>
            <person name="Tian J.H."/>
            <person name="Sheng Y."/>
            <person name="Liu T."/>
            <person name="Pan Y.S."/>
            <person name="Xia L.Y."/>
            <person name="Li J."/>
            <person name="Zhao F."/>
            <person name="Cao W.C."/>
        </authorList>
    </citation>
    <scope>NUCLEOTIDE SEQUENCE [LARGE SCALE GENOMIC DNA]</scope>
    <source>
        <strain evidence="1">Iper-2018</strain>
    </source>
</reference>
<keyword evidence="2" id="KW-1185">Reference proteome</keyword>
<sequence>MVATSGCGAHNGAGHGRPWAEDVPLAWYQRLVLWIASLGPVPGVLGFIPDGNRRFARKAGLRVEQGYQAGSDKLGSVRTWATKLGVSQTSFYVFSTHNFKRPQNELNGIFSETVTYCREIIDDPARQKRRGFRMRFVGDLEMLPRDVQRIVAKADIATSGSSGHRASRRDREKGTPGKVNEGKASADPGGVVMFHGGSGGGATPFGSRAPSRIWDITPQLIDEYINIEDAPETEMLTRTSGEARLSDYLLWQSDFAMLYFEPKNMPEVDFFDYAKAIIHYQILCQFDRAVEGQAAAHAQQSSSLTRLVRHLMVVQNFHLQ</sequence>
<evidence type="ECO:0000313" key="2">
    <source>
        <dbReference type="Proteomes" id="UP000805193"/>
    </source>
</evidence>
<comment type="caution">
    <text evidence="1">The sequence shown here is derived from an EMBL/GenBank/DDBJ whole genome shotgun (WGS) entry which is preliminary data.</text>
</comment>
<name>A0AC60P2P6_IXOPE</name>
<dbReference type="Proteomes" id="UP000805193">
    <property type="component" value="Unassembled WGS sequence"/>
</dbReference>